<reference evidence="17" key="1">
    <citation type="submission" date="2018-12" db="EMBL/GenBank/DDBJ databases">
        <title>Novel natural products biosynthetic potential of the class Ktedonobacteria.</title>
        <authorList>
            <person name="Zheng Y."/>
            <person name="Saitou A."/>
            <person name="Wang C.M."/>
            <person name="Toyoda A."/>
            <person name="Minakuchi Y."/>
            <person name="Sekiguchi Y."/>
            <person name="Ueda K."/>
            <person name="Takano H."/>
            <person name="Sakai Y."/>
            <person name="Yokota A."/>
            <person name="Yabe S."/>
        </authorList>
    </citation>
    <scope>NUCLEOTIDE SEQUENCE</scope>
    <source>
        <strain evidence="17">A3-2</strain>
    </source>
</reference>
<evidence type="ECO:0000256" key="1">
    <source>
        <dbReference type="ARBA" id="ARBA00000971"/>
    </source>
</evidence>
<comment type="catalytic activity">
    <reaction evidence="1 11 12">
        <text>[protein]-peptidylproline (omega=180) = [protein]-peptidylproline (omega=0)</text>
        <dbReference type="Rhea" id="RHEA:16237"/>
        <dbReference type="Rhea" id="RHEA-COMP:10747"/>
        <dbReference type="Rhea" id="RHEA-COMP:10748"/>
        <dbReference type="ChEBI" id="CHEBI:83833"/>
        <dbReference type="ChEBI" id="CHEBI:83834"/>
        <dbReference type="EC" id="5.2.1.8"/>
    </reaction>
</comment>
<dbReference type="GO" id="GO:0005737">
    <property type="term" value="C:cytoplasm"/>
    <property type="evidence" value="ECO:0007669"/>
    <property type="project" value="UniProtKB-SubCell"/>
</dbReference>
<keyword evidence="9 11" id="KW-0131">Cell cycle</keyword>
<dbReference type="GO" id="GO:0015031">
    <property type="term" value="P:protein transport"/>
    <property type="evidence" value="ECO:0007669"/>
    <property type="project" value="UniProtKB-UniRule"/>
</dbReference>
<dbReference type="HAMAP" id="MF_00303">
    <property type="entry name" value="Trigger_factor_Tig"/>
    <property type="match status" value="1"/>
</dbReference>
<evidence type="ECO:0000256" key="12">
    <source>
        <dbReference type="PROSITE-ProRule" id="PRU00277"/>
    </source>
</evidence>
<dbReference type="InterPro" id="IPR046357">
    <property type="entry name" value="PPIase_dom_sf"/>
</dbReference>
<dbReference type="GO" id="GO:0051083">
    <property type="term" value="P:'de novo' cotranslational protein folding"/>
    <property type="evidence" value="ECO:0007669"/>
    <property type="project" value="TreeGrafter"/>
</dbReference>
<dbReference type="InterPro" id="IPR037041">
    <property type="entry name" value="Trigger_fac_C_sf"/>
</dbReference>
<protein>
    <recommendedName>
        <fullName evidence="4 11">Trigger factor</fullName>
        <shortName evidence="11">TF</shortName>
        <ecNumber evidence="3 11">5.2.1.8</ecNumber>
    </recommendedName>
    <alternativeName>
        <fullName evidence="10 11">PPIase</fullName>
    </alternativeName>
</protein>
<sequence>MKVTVEKLPTSEAVLEVDLTWEEVEKASDKAYRKLVQQVDIQGFRRGKAPRSLLERKLGKEYIYQEGLDDLISEAYREAIKEHQLTPLAQPELDAPMFEMGQPYHFRLKVPILTPVELGDYRSLHFEDEEVAVTAEEVERELETLRNQHASWQQVDRPAQIGDRVTVDLKLTVEGRTISDYKENPFELTAGRPGLFAGMDEQIVGMQAGESKSFTLTIPSDYGNEELAGKEAHYEVTLRRVEEKVLPELDDAFAARVGQYETLEDLRKVISDAIQDRKERQKRQELRDKVLEALVAQSRFVLHPILIKEEVEDMLHELSHMLERQRMSLDQYLLLMRKSREEYMKELEPDAERRVKQQLVLDEVARREGIEVTPEEVEGVFRMYAQAGQPLQRSEAQIRALVVTLRREKALSRLVELATRPTEEREQQAADGEGQAPQGQQPETAESGAAVAETEAGSEPKPPAEQSGEATSSAPATIVVENEGAPADSDGQH</sequence>
<evidence type="ECO:0000256" key="5">
    <source>
        <dbReference type="ARBA" id="ARBA00022618"/>
    </source>
</evidence>
<evidence type="ECO:0000256" key="9">
    <source>
        <dbReference type="ARBA" id="ARBA00023306"/>
    </source>
</evidence>
<dbReference type="AlphaFoldDB" id="A0A455SZK4"/>
<organism evidence="17">
    <name type="scientific">Thermogemmatispora argillosa</name>
    <dbReference type="NCBI Taxonomy" id="2045280"/>
    <lineage>
        <taxon>Bacteria</taxon>
        <taxon>Bacillati</taxon>
        <taxon>Chloroflexota</taxon>
        <taxon>Ktedonobacteria</taxon>
        <taxon>Thermogemmatisporales</taxon>
        <taxon>Thermogemmatisporaceae</taxon>
        <taxon>Thermogemmatispora</taxon>
    </lineage>
</organism>
<dbReference type="Gene3D" id="3.10.50.40">
    <property type="match status" value="1"/>
</dbReference>
<evidence type="ECO:0000313" key="17">
    <source>
        <dbReference type="EMBL" id="BBH93893.1"/>
    </source>
</evidence>
<dbReference type="GO" id="GO:0044183">
    <property type="term" value="F:protein folding chaperone"/>
    <property type="evidence" value="ECO:0007669"/>
    <property type="project" value="TreeGrafter"/>
</dbReference>
<comment type="similarity">
    <text evidence="2 11 13">Belongs to the FKBP-type PPIase family. Tig subfamily.</text>
</comment>
<dbReference type="SUPFAM" id="SSF102735">
    <property type="entry name" value="Trigger factor ribosome-binding domain"/>
    <property type="match status" value="1"/>
</dbReference>
<evidence type="ECO:0000256" key="15">
    <source>
        <dbReference type="SAM" id="MobiDB-lite"/>
    </source>
</evidence>
<dbReference type="InterPro" id="IPR036611">
    <property type="entry name" value="Trigger_fac_ribosome-bd_sf"/>
</dbReference>
<keyword evidence="11" id="KW-0963">Cytoplasm</keyword>
<dbReference type="Gene3D" id="3.30.70.1050">
    <property type="entry name" value="Trigger factor ribosome-binding domain"/>
    <property type="match status" value="1"/>
</dbReference>
<evidence type="ECO:0000259" key="16">
    <source>
        <dbReference type="PROSITE" id="PS50059"/>
    </source>
</evidence>
<evidence type="ECO:0000256" key="11">
    <source>
        <dbReference type="HAMAP-Rule" id="MF_00303"/>
    </source>
</evidence>
<feature type="coiled-coil region" evidence="14">
    <location>
        <begin position="128"/>
        <end position="155"/>
    </location>
</feature>
<dbReference type="PANTHER" id="PTHR30560:SF3">
    <property type="entry name" value="TRIGGER FACTOR-LIKE PROTEIN TIG, CHLOROPLASTIC"/>
    <property type="match status" value="1"/>
</dbReference>
<evidence type="ECO:0000256" key="3">
    <source>
        <dbReference type="ARBA" id="ARBA00013194"/>
    </source>
</evidence>
<evidence type="ECO:0000256" key="6">
    <source>
        <dbReference type="ARBA" id="ARBA00023110"/>
    </source>
</evidence>
<dbReference type="PANTHER" id="PTHR30560">
    <property type="entry name" value="TRIGGER FACTOR CHAPERONE AND PEPTIDYL-PROLYL CIS/TRANS ISOMERASE"/>
    <property type="match status" value="1"/>
</dbReference>
<dbReference type="InterPro" id="IPR027304">
    <property type="entry name" value="Trigger_fact/SurA_dom_sf"/>
</dbReference>
<dbReference type="Pfam" id="PF00254">
    <property type="entry name" value="FKBP_C"/>
    <property type="match status" value="1"/>
</dbReference>
<dbReference type="InterPro" id="IPR001179">
    <property type="entry name" value="PPIase_FKBP_dom"/>
</dbReference>
<comment type="domain">
    <text evidence="11">Consists of 3 domains; the N-terminus binds the ribosome, the middle domain has PPIase activity, while the C-terminus has intrinsic chaperone activity on its own.</text>
</comment>
<keyword evidence="6 11" id="KW-0697">Rotamase</keyword>
<feature type="region of interest" description="Disordered" evidence="15">
    <location>
        <begin position="416"/>
        <end position="493"/>
    </location>
</feature>
<evidence type="ECO:0000256" key="13">
    <source>
        <dbReference type="RuleBase" id="RU003914"/>
    </source>
</evidence>
<dbReference type="Gene3D" id="1.10.3120.10">
    <property type="entry name" value="Trigger factor, C-terminal domain"/>
    <property type="match status" value="1"/>
</dbReference>
<dbReference type="PROSITE" id="PS50059">
    <property type="entry name" value="FKBP_PPIASE"/>
    <property type="match status" value="1"/>
</dbReference>
<accession>A0A455SZK4</accession>
<dbReference type="EC" id="5.2.1.8" evidence="3 11"/>
<comment type="function">
    <text evidence="11">Involved in protein export. Acts as a chaperone by maintaining the newly synthesized protein in an open conformation. Functions as a peptidyl-prolyl cis-trans isomerase.</text>
</comment>
<feature type="compositionally biased region" description="Low complexity" evidence="15">
    <location>
        <begin position="429"/>
        <end position="446"/>
    </location>
</feature>
<evidence type="ECO:0000256" key="8">
    <source>
        <dbReference type="ARBA" id="ARBA00023235"/>
    </source>
</evidence>
<dbReference type="Pfam" id="PF05698">
    <property type="entry name" value="Trigger_C"/>
    <property type="match status" value="1"/>
</dbReference>
<dbReference type="PIRSF" id="PIRSF003095">
    <property type="entry name" value="Trigger_factor"/>
    <property type="match status" value="1"/>
</dbReference>
<dbReference type="InterPro" id="IPR008881">
    <property type="entry name" value="Trigger_fac_ribosome-bd_bac"/>
</dbReference>
<dbReference type="EMBL" id="AP019377">
    <property type="protein sequence ID" value="BBH93893.1"/>
    <property type="molecule type" value="Genomic_DNA"/>
</dbReference>
<name>A0A455SZK4_9CHLR</name>
<dbReference type="GO" id="GO:0003755">
    <property type="term" value="F:peptidyl-prolyl cis-trans isomerase activity"/>
    <property type="evidence" value="ECO:0007669"/>
    <property type="project" value="UniProtKB-UniRule"/>
</dbReference>
<dbReference type="SUPFAM" id="SSF109998">
    <property type="entry name" value="Triger factor/SurA peptide-binding domain-like"/>
    <property type="match status" value="1"/>
</dbReference>
<gene>
    <name evidence="11 17" type="primary">tig</name>
    <name evidence="17" type="ORF">KTA_20920</name>
</gene>
<evidence type="ECO:0000256" key="10">
    <source>
        <dbReference type="ARBA" id="ARBA00029986"/>
    </source>
</evidence>
<keyword evidence="7 11" id="KW-0143">Chaperone</keyword>
<evidence type="ECO:0000256" key="2">
    <source>
        <dbReference type="ARBA" id="ARBA00005464"/>
    </source>
</evidence>
<evidence type="ECO:0000256" key="14">
    <source>
        <dbReference type="SAM" id="Coils"/>
    </source>
</evidence>
<comment type="subcellular location">
    <subcellularLocation>
        <location evidence="11">Cytoplasm</location>
    </subcellularLocation>
    <text evidence="11">About half TF is bound to the ribosome near the polypeptide exit tunnel while the other half is free in the cytoplasm.</text>
</comment>
<dbReference type="GO" id="GO:0043335">
    <property type="term" value="P:protein unfolding"/>
    <property type="evidence" value="ECO:0007669"/>
    <property type="project" value="TreeGrafter"/>
</dbReference>
<dbReference type="GO" id="GO:0043022">
    <property type="term" value="F:ribosome binding"/>
    <property type="evidence" value="ECO:0007669"/>
    <property type="project" value="TreeGrafter"/>
</dbReference>
<dbReference type="SUPFAM" id="SSF54534">
    <property type="entry name" value="FKBP-like"/>
    <property type="match status" value="1"/>
</dbReference>
<evidence type="ECO:0000256" key="4">
    <source>
        <dbReference type="ARBA" id="ARBA00016902"/>
    </source>
</evidence>
<proteinExistence type="inferred from homology"/>
<dbReference type="InterPro" id="IPR008880">
    <property type="entry name" value="Trigger_fac_C"/>
</dbReference>
<keyword evidence="8 11" id="KW-0413">Isomerase</keyword>
<dbReference type="InterPro" id="IPR005215">
    <property type="entry name" value="Trig_fac"/>
</dbReference>
<dbReference type="GO" id="GO:0051301">
    <property type="term" value="P:cell division"/>
    <property type="evidence" value="ECO:0007669"/>
    <property type="project" value="UniProtKB-KW"/>
</dbReference>
<feature type="domain" description="PPIase FKBP-type" evidence="16">
    <location>
        <begin position="162"/>
        <end position="247"/>
    </location>
</feature>
<dbReference type="NCBIfam" id="TIGR00115">
    <property type="entry name" value="tig"/>
    <property type="match status" value="1"/>
</dbReference>
<keyword evidence="14" id="KW-0175">Coiled coil</keyword>
<keyword evidence="5 11" id="KW-0132">Cell division</keyword>
<evidence type="ECO:0000256" key="7">
    <source>
        <dbReference type="ARBA" id="ARBA00023186"/>
    </source>
</evidence>
<dbReference type="Pfam" id="PF05697">
    <property type="entry name" value="Trigger_N"/>
    <property type="match status" value="1"/>
</dbReference>